<dbReference type="PROSITE" id="PS00138">
    <property type="entry name" value="SUBTILASE_SER"/>
    <property type="match status" value="1"/>
</dbReference>
<dbReference type="SUPFAM" id="SSF52743">
    <property type="entry name" value="Subtilisin-like"/>
    <property type="match status" value="1"/>
</dbReference>
<comment type="similarity">
    <text evidence="1 5">Belongs to the peptidase S8 family.</text>
</comment>
<dbReference type="PANTHER" id="PTHR43399">
    <property type="entry name" value="SUBTILISIN-RELATED"/>
    <property type="match status" value="1"/>
</dbReference>
<dbReference type="Proteomes" id="UP000524246">
    <property type="component" value="Unassembled WGS sequence"/>
</dbReference>
<evidence type="ECO:0000256" key="2">
    <source>
        <dbReference type="ARBA" id="ARBA00022670"/>
    </source>
</evidence>
<dbReference type="InterPro" id="IPR000209">
    <property type="entry name" value="Peptidase_S8/S53_dom"/>
</dbReference>
<evidence type="ECO:0000256" key="1">
    <source>
        <dbReference type="ARBA" id="ARBA00011073"/>
    </source>
</evidence>
<organism evidence="7 8">
    <name type="scientific">SAR324 cluster bacterium</name>
    <dbReference type="NCBI Taxonomy" id="2024889"/>
    <lineage>
        <taxon>Bacteria</taxon>
        <taxon>Deltaproteobacteria</taxon>
        <taxon>SAR324 cluster</taxon>
    </lineage>
</organism>
<dbReference type="InterPro" id="IPR023828">
    <property type="entry name" value="Peptidase_S8_Ser-AS"/>
</dbReference>
<dbReference type="GO" id="GO:0004252">
    <property type="term" value="F:serine-type endopeptidase activity"/>
    <property type="evidence" value="ECO:0007669"/>
    <property type="project" value="InterPro"/>
</dbReference>
<dbReference type="AlphaFoldDB" id="A0A7X9IME1"/>
<feature type="domain" description="Peptidase S8/S53" evidence="6">
    <location>
        <begin position="1"/>
        <end position="54"/>
    </location>
</feature>
<name>A0A7X9IME1_9DELT</name>
<comment type="caution">
    <text evidence="7">The sequence shown here is derived from an EMBL/GenBank/DDBJ whole genome shotgun (WGS) entry which is preliminary data.</text>
</comment>
<dbReference type="Pfam" id="PF00082">
    <property type="entry name" value="Peptidase_S8"/>
    <property type="match status" value="1"/>
</dbReference>
<protein>
    <submittedName>
        <fullName evidence="7">S8 family serine peptidase</fullName>
    </submittedName>
</protein>
<sequence length="424" mass="45858">FSNFGLSSVDIAAPGVSILSLAPGGGYRSLSGTSMATPHVAGALALLYASEPNLGMKGLIQRLYDSGDSYASLNGITRTGRALNVARAVFNETVPVPTHTIPEPCTYQPQEVAFSPDHSADFAPIALRGDELSFKNLGFNFKFFGHSVNKVVLSLNGLLYAGSKSEEMDYKNGSRALPNSIAALHTDLNGTSDPFGVRYRLNADRSKLTVHWRMRHFLSPDTGEIKVWAELQNTGEIKTCISIDPSIASRVLSHATIGLSPSNPLNAVTFASNNPSIQANSCIEYVPQCSTQNPEGGNSPVHISKIQIKNYGNTKTLRPGQKLSIRAIGSGDGISILTTALNGRQCPTTKTMRVRNGRSRVQAAIPDSLAKRSLTRLTVRVDGVRASRYIYGKYSQRSSSRPNKSKISQASLRRYCKSLIRSMH</sequence>
<dbReference type="InterPro" id="IPR051048">
    <property type="entry name" value="Peptidase_S8/S53_subtilisin"/>
</dbReference>
<dbReference type="PROSITE" id="PS51892">
    <property type="entry name" value="SUBTILASE"/>
    <property type="match status" value="1"/>
</dbReference>
<keyword evidence="4" id="KW-0720">Serine protease</keyword>
<dbReference type="Gene3D" id="3.40.50.200">
    <property type="entry name" value="Peptidase S8/S53 domain"/>
    <property type="match status" value="1"/>
</dbReference>
<dbReference type="PANTHER" id="PTHR43399:SF4">
    <property type="entry name" value="CELL WALL-ASSOCIATED PROTEASE"/>
    <property type="match status" value="1"/>
</dbReference>
<proteinExistence type="inferred from homology"/>
<evidence type="ECO:0000256" key="3">
    <source>
        <dbReference type="ARBA" id="ARBA00022801"/>
    </source>
</evidence>
<dbReference type="GO" id="GO:0006508">
    <property type="term" value="P:proteolysis"/>
    <property type="evidence" value="ECO:0007669"/>
    <property type="project" value="UniProtKB-KW"/>
</dbReference>
<dbReference type="InterPro" id="IPR036852">
    <property type="entry name" value="Peptidase_S8/S53_dom_sf"/>
</dbReference>
<keyword evidence="2" id="KW-0645">Protease</keyword>
<keyword evidence="3" id="KW-0378">Hydrolase</keyword>
<feature type="non-terminal residue" evidence="7">
    <location>
        <position position="1"/>
    </location>
</feature>
<reference evidence="7 8" key="1">
    <citation type="journal article" date="2020" name="Biotechnol. Biofuels">
        <title>New insights from the biogas microbiome by comprehensive genome-resolved metagenomics of nearly 1600 species originating from multiple anaerobic digesters.</title>
        <authorList>
            <person name="Campanaro S."/>
            <person name="Treu L."/>
            <person name="Rodriguez-R L.M."/>
            <person name="Kovalovszki A."/>
            <person name="Ziels R.M."/>
            <person name="Maus I."/>
            <person name="Zhu X."/>
            <person name="Kougias P.G."/>
            <person name="Basile A."/>
            <person name="Luo G."/>
            <person name="Schluter A."/>
            <person name="Konstantinidis K.T."/>
            <person name="Angelidaki I."/>
        </authorList>
    </citation>
    <scope>NUCLEOTIDE SEQUENCE [LARGE SCALE GENOMIC DNA]</scope>
    <source>
        <strain evidence="7">AS27yjCOA_65</strain>
    </source>
</reference>
<dbReference type="EMBL" id="JAAZON010000558">
    <property type="protein sequence ID" value="NMC63930.1"/>
    <property type="molecule type" value="Genomic_DNA"/>
</dbReference>
<evidence type="ECO:0000256" key="4">
    <source>
        <dbReference type="ARBA" id="ARBA00022825"/>
    </source>
</evidence>
<evidence type="ECO:0000313" key="7">
    <source>
        <dbReference type="EMBL" id="NMC63930.1"/>
    </source>
</evidence>
<evidence type="ECO:0000259" key="6">
    <source>
        <dbReference type="Pfam" id="PF00082"/>
    </source>
</evidence>
<evidence type="ECO:0000256" key="5">
    <source>
        <dbReference type="PROSITE-ProRule" id="PRU01240"/>
    </source>
</evidence>
<accession>A0A7X9IME1</accession>
<gene>
    <name evidence="7" type="ORF">GYA55_12275</name>
</gene>
<comment type="caution">
    <text evidence="5">Lacks conserved residue(s) required for the propagation of feature annotation.</text>
</comment>
<evidence type="ECO:0000313" key="8">
    <source>
        <dbReference type="Proteomes" id="UP000524246"/>
    </source>
</evidence>